<keyword evidence="1" id="KW-0812">Transmembrane</keyword>
<organism evidence="3 4">
    <name type="scientific">Aureimonas fodinaquatilis</name>
    <dbReference type="NCBI Taxonomy" id="2565783"/>
    <lineage>
        <taxon>Bacteria</taxon>
        <taxon>Pseudomonadati</taxon>
        <taxon>Pseudomonadota</taxon>
        <taxon>Alphaproteobacteria</taxon>
        <taxon>Hyphomicrobiales</taxon>
        <taxon>Aurantimonadaceae</taxon>
        <taxon>Aureimonas</taxon>
    </lineage>
</organism>
<gene>
    <name evidence="3" type="ORF">FPY71_08400</name>
</gene>
<dbReference type="SUPFAM" id="SSF55073">
    <property type="entry name" value="Nucleotide cyclase"/>
    <property type="match status" value="1"/>
</dbReference>
<dbReference type="OrthoDB" id="9812260at2"/>
<dbReference type="InterPro" id="IPR052155">
    <property type="entry name" value="Biofilm_reg_signaling"/>
</dbReference>
<proteinExistence type="predicted"/>
<evidence type="ECO:0000313" key="3">
    <source>
        <dbReference type="EMBL" id="KAA0970518.1"/>
    </source>
</evidence>
<dbReference type="InterPro" id="IPR000160">
    <property type="entry name" value="GGDEF_dom"/>
</dbReference>
<sequence>MSLAYSLPKYSLGKWLTSIGAEAPIEVRVRLMNGLYGTMPIFLGGVLNTTFVAAFVAVRLGGTQFVAWLALEVAICLIRVVLLIHSRKRALAGLPTPTDAVILFAILWAASVGYGGFISMASGDWVVATLVMMSSAAMIGGICIRNFGTPRLAAVMIILAFGPVCFVLPFAGQPLLYLGLIQIPFYIFSMCRSAFVLQSILVDTMIAERTNEALSRQDTLTNLLNRAGLGVELEKMRSQPEDGRVRAFMYLDLDGFKSINDSFGHDMGDLTLVAVSNRLQNLALPGYCVARIGGDEFVLVGSFASHAHAEQYAETVRSAISRPYTLAGQAINTIGVSIGVAFFGTESADLKKLLRAADRALYSVKRDGKGKTAIA</sequence>
<dbReference type="SMART" id="SM00267">
    <property type="entry name" value="GGDEF"/>
    <property type="match status" value="1"/>
</dbReference>
<dbReference type="EMBL" id="VTWH01000002">
    <property type="protein sequence ID" value="KAA0970518.1"/>
    <property type="molecule type" value="Genomic_DNA"/>
</dbReference>
<dbReference type="NCBIfam" id="TIGR00254">
    <property type="entry name" value="GGDEF"/>
    <property type="match status" value="1"/>
</dbReference>
<dbReference type="PANTHER" id="PTHR44757:SF2">
    <property type="entry name" value="BIOFILM ARCHITECTURE MAINTENANCE PROTEIN MBAA"/>
    <property type="match status" value="1"/>
</dbReference>
<feature type="transmembrane region" description="Helical" evidence="1">
    <location>
        <begin position="96"/>
        <end position="119"/>
    </location>
</feature>
<feature type="transmembrane region" description="Helical" evidence="1">
    <location>
        <begin position="65"/>
        <end position="84"/>
    </location>
</feature>
<evidence type="ECO:0000256" key="1">
    <source>
        <dbReference type="SAM" id="Phobius"/>
    </source>
</evidence>
<feature type="transmembrane region" description="Helical" evidence="1">
    <location>
        <begin position="125"/>
        <end position="144"/>
    </location>
</feature>
<dbReference type="RefSeq" id="WP_149299563.1">
    <property type="nucleotide sequence ID" value="NZ_VTWH01000002.1"/>
</dbReference>
<dbReference type="InterPro" id="IPR043128">
    <property type="entry name" value="Rev_trsase/Diguanyl_cyclase"/>
</dbReference>
<name>A0A5B0DVY5_9HYPH</name>
<accession>A0A5B0DVY5</accession>
<dbReference type="Gene3D" id="3.30.70.270">
    <property type="match status" value="1"/>
</dbReference>
<feature type="domain" description="GGDEF" evidence="2">
    <location>
        <begin position="244"/>
        <end position="375"/>
    </location>
</feature>
<dbReference type="InterPro" id="IPR029787">
    <property type="entry name" value="Nucleotide_cyclase"/>
</dbReference>
<dbReference type="PROSITE" id="PS50887">
    <property type="entry name" value="GGDEF"/>
    <property type="match status" value="1"/>
</dbReference>
<feature type="transmembrane region" description="Helical" evidence="1">
    <location>
        <begin position="35"/>
        <end position="59"/>
    </location>
</feature>
<keyword evidence="1" id="KW-0472">Membrane</keyword>
<dbReference type="CDD" id="cd01949">
    <property type="entry name" value="GGDEF"/>
    <property type="match status" value="1"/>
</dbReference>
<feature type="transmembrane region" description="Helical" evidence="1">
    <location>
        <begin position="183"/>
        <end position="202"/>
    </location>
</feature>
<reference evidence="3 4" key="1">
    <citation type="submission" date="2019-08" db="EMBL/GenBank/DDBJ databases">
        <title>Aureimonas fodiniaquatilis sp. nov., isolated from a coal mine wastewater.</title>
        <authorList>
            <person name="Kim W."/>
        </authorList>
    </citation>
    <scope>NUCLEOTIDE SEQUENCE [LARGE SCALE GENOMIC DNA]</scope>
    <source>
        <strain evidence="3 4">CAU 1482</strain>
    </source>
</reference>
<keyword evidence="1" id="KW-1133">Transmembrane helix</keyword>
<keyword evidence="4" id="KW-1185">Reference proteome</keyword>
<evidence type="ECO:0000259" key="2">
    <source>
        <dbReference type="PROSITE" id="PS50887"/>
    </source>
</evidence>
<evidence type="ECO:0000313" key="4">
    <source>
        <dbReference type="Proteomes" id="UP000324738"/>
    </source>
</evidence>
<feature type="transmembrane region" description="Helical" evidence="1">
    <location>
        <begin position="151"/>
        <end position="171"/>
    </location>
</feature>
<protein>
    <submittedName>
        <fullName evidence="3">GGDEF domain-containing protein</fullName>
    </submittedName>
</protein>
<comment type="caution">
    <text evidence="3">The sequence shown here is derived from an EMBL/GenBank/DDBJ whole genome shotgun (WGS) entry which is preliminary data.</text>
</comment>
<dbReference type="AlphaFoldDB" id="A0A5B0DVY5"/>
<dbReference type="Proteomes" id="UP000324738">
    <property type="component" value="Unassembled WGS sequence"/>
</dbReference>
<dbReference type="Pfam" id="PF00990">
    <property type="entry name" value="GGDEF"/>
    <property type="match status" value="1"/>
</dbReference>
<dbReference type="PANTHER" id="PTHR44757">
    <property type="entry name" value="DIGUANYLATE CYCLASE DGCP"/>
    <property type="match status" value="1"/>
</dbReference>